<evidence type="ECO:0000313" key="4">
    <source>
        <dbReference type="Proteomes" id="UP001642409"/>
    </source>
</evidence>
<evidence type="ECO:0000313" key="2">
    <source>
        <dbReference type="EMBL" id="CAI9918478.1"/>
    </source>
</evidence>
<organism evidence="2">
    <name type="scientific">Hexamita inflata</name>
    <dbReference type="NCBI Taxonomy" id="28002"/>
    <lineage>
        <taxon>Eukaryota</taxon>
        <taxon>Metamonada</taxon>
        <taxon>Diplomonadida</taxon>
        <taxon>Hexamitidae</taxon>
        <taxon>Hexamitinae</taxon>
        <taxon>Hexamita</taxon>
    </lineage>
</organism>
<accession>A0AA86TP59</accession>
<sequence>MDYGNKTKQVLQLEINRLKHEVETLKYQLNHYKTMFHEALDKILKIENFICQQNNDDQNTVETNGSIPLIRTYIAQQTAHQIETNHKMQASDEQKNMLLIRFLTSKALYRMDIMNFGFPCERTMYNYRLEVIKKNIQLESIYGANFTSCVQRLKQYRKYHNILAKRQIPVIIATDGCYFNKKMKKDEEGNLTNVIEVTYDDKSVENYAINSGIVYLYLYQS</sequence>
<proteinExistence type="predicted"/>
<protein>
    <submittedName>
        <fullName evidence="3">Hypothetical_protein</fullName>
    </submittedName>
</protein>
<dbReference type="Proteomes" id="UP001642409">
    <property type="component" value="Unassembled WGS sequence"/>
</dbReference>
<comment type="caution">
    <text evidence="2">The sequence shown here is derived from an EMBL/GenBank/DDBJ whole genome shotgun (WGS) entry which is preliminary data.</text>
</comment>
<keyword evidence="4" id="KW-1185">Reference proteome</keyword>
<reference evidence="3 4" key="2">
    <citation type="submission" date="2024-07" db="EMBL/GenBank/DDBJ databases">
        <authorList>
            <person name="Akdeniz Z."/>
        </authorList>
    </citation>
    <scope>NUCLEOTIDE SEQUENCE [LARGE SCALE GENOMIC DNA]</scope>
</reference>
<gene>
    <name evidence="3" type="ORF">HINF_LOCUS53375</name>
    <name evidence="2" type="ORF">HINF_LOCUS6123</name>
</gene>
<evidence type="ECO:0000256" key="1">
    <source>
        <dbReference type="SAM" id="Coils"/>
    </source>
</evidence>
<evidence type="ECO:0000313" key="3">
    <source>
        <dbReference type="EMBL" id="CAL6068174.1"/>
    </source>
</evidence>
<dbReference type="EMBL" id="CATOUU010000158">
    <property type="protein sequence ID" value="CAI9918478.1"/>
    <property type="molecule type" value="Genomic_DNA"/>
</dbReference>
<keyword evidence="1" id="KW-0175">Coiled coil</keyword>
<dbReference type="EMBL" id="CAXDID020000271">
    <property type="protein sequence ID" value="CAL6068174.1"/>
    <property type="molecule type" value="Genomic_DNA"/>
</dbReference>
<name>A0AA86TP59_9EUKA</name>
<feature type="coiled-coil region" evidence="1">
    <location>
        <begin position="8"/>
        <end position="35"/>
    </location>
</feature>
<reference evidence="2" key="1">
    <citation type="submission" date="2023-06" db="EMBL/GenBank/DDBJ databases">
        <authorList>
            <person name="Kurt Z."/>
        </authorList>
    </citation>
    <scope>NUCLEOTIDE SEQUENCE</scope>
</reference>
<dbReference type="AlphaFoldDB" id="A0AA86TP59"/>